<protein>
    <submittedName>
        <fullName evidence="3">Phosphate ABC transporter substrate-binding protein, PhoT family</fullName>
    </submittedName>
</protein>
<gene>
    <name evidence="3" type="ORF">ATC1_131604</name>
</gene>
<dbReference type="Proteomes" id="UP000053370">
    <property type="component" value="Unassembled WGS sequence"/>
</dbReference>
<dbReference type="PANTHER" id="PTHR30570">
    <property type="entry name" value="PERIPLASMIC PHOSPHATE BINDING COMPONENT OF PHOSPHATE ABC TRANSPORTER"/>
    <property type="match status" value="1"/>
</dbReference>
<evidence type="ECO:0000313" key="4">
    <source>
        <dbReference type="Proteomes" id="UP000053370"/>
    </source>
</evidence>
<dbReference type="InterPro" id="IPR050811">
    <property type="entry name" value="Phosphate_ABC_transporter"/>
</dbReference>
<dbReference type="PATRIC" id="fig|1678840.3.peg.3096"/>
<dbReference type="Gene3D" id="3.40.190.10">
    <property type="entry name" value="Periplasmic binding protein-like II"/>
    <property type="match status" value="4"/>
</dbReference>
<dbReference type="PROSITE" id="PS51257">
    <property type="entry name" value="PROKAR_LIPOPROTEIN"/>
    <property type="match status" value="1"/>
</dbReference>
<name>A0A0S7BMK4_9CHLR</name>
<accession>A0A0S7BMK4</accession>
<keyword evidence="1" id="KW-0732">Signal</keyword>
<dbReference type="InterPro" id="IPR024370">
    <property type="entry name" value="PBP_domain"/>
</dbReference>
<dbReference type="RefSeq" id="WP_062283175.1">
    <property type="nucleotide sequence ID" value="NZ_DF968181.1"/>
</dbReference>
<keyword evidence="4" id="KW-1185">Reference proteome</keyword>
<evidence type="ECO:0000256" key="1">
    <source>
        <dbReference type="ARBA" id="ARBA00022729"/>
    </source>
</evidence>
<dbReference type="Pfam" id="PF12849">
    <property type="entry name" value="PBP_like_2"/>
    <property type="match status" value="2"/>
</dbReference>
<evidence type="ECO:0000259" key="2">
    <source>
        <dbReference type="Pfam" id="PF12849"/>
    </source>
</evidence>
<feature type="domain" description="PBP" evidence="2">
    <location>
        <begin position="30"/>
        <end position="152"/>
    </location>
</feature>
<reference evidence="3" key="1">
    <citation type="journal article" date="2015" name="Genome Announc.">
        <title>Draft Genome Sequence of Anaerolineae Strain TC1, a Novel Isolate from a Methanogenic Wastewater Treatment System.</title>
        <authorList>
            <person name="Matsuura N."/>
            <person name="Tourlousse D.M."/>
            <person name="Sun L."/>
            <person name="Toyonaga M."/>
            <person name="Kuroda K."/>
            <person name="Ohashi A."/>
            <person name="Cruz R."/>
            <person name="Yamaguchi T."/>
            <person name="Sekiguchi Y."/>
        </authorList>
    </citation>
    <scope>NUCLEOTIDE SEQUENCE [LARGE SCALE GENOMIC DNA]</scope>
    <source>
        <strain evidence="3">TC1</strain>
    </source>
</reference>
<dbReference type="EMBL" id="DF968181">
    <property type="protein sequence ID" value="GAP41612.1"/>
    <property type="molecule type" value="Genomic_DNA"/>
</dbReference>
<evidence type="ECO:0000313" key="3">
    <source>
        <dbReference type="EMBL" id="GAP41612.1"/>
    </source>
</evidence>
<dbReference type="OrthoDB" id="165365at2"/>
<dbReference type="STRING" id="1678840.ATC1_131604"/>
<proteinExistence type="predicted"/>
<dbReference type="SUPFAM" id="SSF53850">
    <property type="entry name" value="Periplasmic binding protein-like II"/>
    <property type="match status" value="2"/>
</dbReference>
<feature type="domain" description="PBP" evidence="2">
    <location>
        <begin position="178"/>
        <end position="287"/>
    </location>
</feature>
<sequence length="290" mass="31591">MKRPIYRIILAIFASIVLFSGCLEKGAFQSDKEISVISREDGSGTRGAFIDLFDIEEKEDDGTKVDHTTDEASITNNTSVMLTAVIGNPYAIGYISLGSMNEAVKAVKIDGREANEKNILNNSYKIYRPFSIVVKNEANVLCNDFINFILSSDGQAIVTSNGYVAVTKNPPYTNRRMTGKLVIAGSSSVTPVMEKLKEAYILQNPDVSIEIQQSDSSTGMTSVIAGICDIGMASRNLKDSELEAGLVPTIIAKDGLAVIVNKKNPIQDLSFDQVKSIFTGKTLFWSDLHK</sequence>
<dbReference type="AlphaFoldDB" id="A0A0S7BMK4"/>
<organism evidence="3">
    <name type="scientific">Flexilinea flocculi</name>
    <dbReference type="NCBI Taxonomy" id="1678840"/>
    <lineage>
        <taxon>Bacteria</taxon>
        <taxon>Bacillati</taxon>
        <taxon>Chloroflexota</taxon>
        <taxon>Anaerolineae</taxon>
        <taxon>Anaerolineales</taxon>
        <taxon>Anaerolineaceae</taxon>
        <taxon>Flexilinea</taxon>
    </lineage>
</organism>
<dbReference type="PANTHER" id="PTHR30570:SF1">
    <property type="entry name" value="PHOSPHATE-BINDING PROTEIN PSTS"/>
    <property type="match status" value="1"/>
</dbReference>